<gene>
    <name evidence="3" type="ORF">EMA8858_03395</name>
</gene>
<dbReference type="SUPFAM" id="SSF69318">
    <property type="entry name" value="Integrin alpha N-terminal domain"/>
    <property type="match status" value="1"/>
</dbReference>
<dbReference type="RefSeq" id="WP_238807905.1">
    <property type="nucleotide sequence ID" value="NZ_CAKLPY010000003.1"/>
</dbReference>
<organism evidence="3 4">
    <name type="scientific">Emticicia aquatica</name>
    <dbReference type="NCBI Taxonomy" id="1681835"/>
    <lineage>
        <taxon>Bacteria</taxon>
        <taxon>Pseudomonadati</taxon>
        <taxon>Bacteroidota</taxon>
        <taxon>Cytophagia</taxon>
        <taxon>Cytophagales</taxon>
        <taxon>Leadbetterellaceae</taxon>
        <taxon>Emticicia</taxon>
    </lineage>
</organism>
<keyword evidence="4" id="KW-1185">Reference proteome</keyword>
<dbReference type="InterPro" id="IPR013022">
    <property type="entry name" value="Xyl_isomerase-like_TIM-brl"/>
</dbReference>
<evidence type="ECO:0000259" key="2">
    <source>
        <dbReference type="Pfam" id="PF01261"/>
    </source>
</evidence>
<dbReference type="InterPro" id="IPR036237">
    <property type="entry name" value="Xyl_isomerase-like_sf"/>
</dbReference>
<proteinExistence type="predicted"/>
<evidence type="ECO:0000313" key="3">
    <source>
        <dbReference type="EMBL" id="CAH0997264.1"/>
    </source>
</evidence>
<dbReference type="SUPFAM" id="SSF51658">
    <property type="entry name" value="Xylose isomerase-like"/>
    <property type="match status" value="1"/>
</dbReference>
<dbReference type="Pfam" id="PF01261">
    <property type="entry name" value="AP_endonuc_2"/>
    <property type="match status" value="1"/>
</dbReference>
<dbReference type="EMBL" id="CAKLPY010000003">
    <property type="protein sequence ID" value="CAH0997264.1"/>
    <property type="molecule type" value="Genomic_DNA"/>
</dbReference>
<dbReference type="InterPro" id="IPR050312">
    <property type="entry name" value="IolE/XylAMocC-like"/>
</dbReference>
<evidence type="ECO:0000313" key="4">
    <source>
        <dbReference type="Proteomes" id="UP000837932"/>
    </source>
</evidence>
<dbReference type="InterPro" id="IPR028994">
    <property type="entry name" value="Integrin_alpha_N"/>
</dbReference>
<name>A0ABN8EZS3_9BACT</name>
<evidence type="ECO:0000256" key="1">
    <source>
        <dbReference type="ARBA" id="ARBA00022729"/>
    </source>
</evidence>
<dbReference type="Proteomes" id="UP000837932">
    <property type="component" value="Unassembled WGS sequence"/>
</dbReference>
<feature type="domain" description="Xylose isomerase-like TIM barrel" evidence="2">
    <location>
        <begin position="430"/>
        <end position="657"/>
    </location>
</feature>
<protein>
    <recommendedName>
        <fullName evidence="2">Xylose isomerase-like TIM barrel domain-containing protein</fullName>
    </recommendedName>
</protein>
<dbReference type="Gene3D" id="2.130.10.130">
    <property type="entry name" value="Integrin alpha, N-terminal"/>
    <property type="match status" value="1"/>
</dbReference>
<dbReference type="InterPro" id="IPR013517">
    <property type="entry name" value="FG-GAP"/>
</dbReference>
<reference evidence="3" key="1">
    <citation type="submission" date="2021-12" db="EMBL/GenBank/DDBJ databases">
        <authorList>
            <person name="Rodrigo-Torres L."/>
            <person name="Arahal R. D."/>
            <person name="Lucena T."/>
        </authorList>
    </citation>
    <scope>NUCLEOTIDE SEQUENCE</scope>
    <source>
        <strain evidence="3">CECT 8858</strain>
    </source>
</reference>
<comment type="caution">
    <text evidence="3">The sequence shown here is derived from an EMBL/GenBank/DDBJ whole genome shotgun (WGS) entry which is preliminary data.</text>
</comment>
<dbReference type="PANTHER" id="PTHR12110">
    <property type="entry name" value="HYDROXYPYRUVATE ISOMERASE"/>
    <property type="match status" value="1"/>
</dbReference>
<dbReference type="PANTHER" id="PTHR12110:SF41">
    <property type="entry name" value="INOSOSE DEHYDRATASE"/>
    <property type="match status" value="1"/>
</dbReference>
<accession>A0ABN8EZS3</accession>
<dbReference type="Gene3D" id="3.20.20.150">
    <property type="entry name" value="Divalent-metal-dependent TIM barrel enzymes"/>
    <property type="match status" value="1"/>
</dbReference>
<dbReference type="Pfam" id="PF13517">
    <property type="entry name" value="FG-GAP_3"/>
    <property type="match status" value="1"/>
</dbReference>
<keyword evidence="1" id="KW-0732">Signal</keyword>
<sequence length="661" mass="74740">MKKSVIFTVISFVFFTTKAQKWERISSEDGTIPLTWKTTQQTASLVVDIDNDGIDEFVMAGRGETPAIIYFKFDRAIGWREFAVEKELLSIEAGGTAYDIDNDGDKDLVFGGDYRSNKIWWWENPAPYYNPNVPWKRNEIKNEGQTQHHDLVFADFKQIGKAQLAFWNQGAKTLFIATIPTFPRTDKWIFEPVFLTDEKNKNIEGCVAADVDGDGYKDLVAGNYWFKYADGKFKAIQVGATAGRVEAAKFRAGKKMQLLFSSGDNNGKLMLYECSGNAEISTNWKGRDLIGRELIHAHTLETADINDDGNLDVFCAEMIRWDEKSITDENPNAEAFILYGDGKGGFTKTIFQKGVDFHEGRVADIDGDGDLDIISKSYTWHAPHLEIWLQNSTNQRQPIINKILNDRIGLELYSLRDFLKIDVPATLLYVKNLGITEVEVAGTYGMKTEDFKTELDKAGLKPYSTLLDFNLFRDSLDKVVATCKALGVKYAGTSWIPHLGNKFEREDADKAIKIFNKAGEILAKEGIRFFYHCHGYEFKPSDEGTLFDYMVQKTNAENVSYECDVYWAFHAGQDPALLLKKHKGRFMALHIKDMKNGQETGELSGGTPLTSDVAVGTGQLNFQKILRAAIQTGVKFYYIEDENAEVKQHLPISLRYLRSLK</sequence>